<sequence>MRSEMEVSSESTRVERDVTVGSNKGCQIGELEWAGWGRPTSRENVRTHPVEPGLEVVQQLINLRLVNSCGFVTCAISSSFNASLAVPTPSRGDLGRPNPSPTLDVDRGGELLPKRLAAPPAPRGGEWGTNALRGLIANVFVFVLGDVGSDEKSWEEGEDCCDRGEETFNGLSDMVGFVERRVGLPDCRMLRAGTNRDEVGSPTRAFPSVRLGTIK</sequence>
<organism evidence="2 3">
    <name type="scientific">Microbotryum saponariae</name>
    <dbReference type="NCBI Taxonomy" id="289078"/>
    <lineage>
        <taxon>Eukaryota</taxon>
        <taxon>Fungi</taxon>
        <taxon>Dikarya</taxon>
        <taxon>Basidiomycota</taxon>
        <taxon>Pucciniomycotina</taxon>
        <taxon>Microbotryomycetes</taxon>
        <taxon>Microbotryales</taxon>
        <taxon>Microbotryaceae</taxon>
        <taxon>Microbotryum</taxon>
    </lineage>
</organism>
<dbReference type="Proteomes" id="UP000249723">
    <property type="component" value="Unassembled WGS sequence"/>
</dbReference>
<reference evidence="3" key="1">
    <citation type="submission" date="2016-10" db="EMBL/GenBank/DDBJ databases">
        <authorList>
            <person name="Jeantristanb JTB J.-T."/>
            <person name="Ricardo R."/>
        </authorList>
    </citation>
    <scope>NUCLEOTIDE SEQUENCE [LARGE SCALE GENOMIC DNA]</scope>
</reference>
<protein>
    <submittedName>
        <fullName evidence="2">BZ3500_MvSof-1268-A1-R1_Chr3-2g06351 protein</fullName>
    </submittedName>
</protein>
<keyword evidence="3" id="KW-1185">Reference proteome</keyword>
<evidence type="ECO:0000313" key="3">
    <source>
        <dbReference type="Proteomes" id="UP000249723"/>
    </source>
</evidence>
<gene>
    <name evidence="2" type="ORF">BZ3500_MVSOF-1268-A1-R1_CHR3-2G06351</name>
</gene>
<evidence type="ECO:0000256" key="1">
    <source>
        <dbReference type="SAM" id="MobiDB-lite"/>
    </source>
</evidence>
<feature type="region of interest" description="Disordered" evidence="1">
    <location>
        <begin position="87"/>
        <end position="110"/>
    </location>
</feature>
<accession>A0A2X0NAA0</accession>
<name>A0A2X0NAA0_9BASI</name>
<dbReference type="AlphaFoldDB" id="A0A2X0NAA0"/>
<evidence type="ECO:0000313" key="2">
    <source>
        <dbReference type="EMBL" id="SCZ98410.1"/>
    </source>
</evidence>
<proteinExistence type="predicted"/>
<dbReference type="EMBL" id="FMWP01000095">
    <property type="protein sequence ID" value="SCZ98410.1"/>
    <property type="molecule type" value="Genomic_DNA"/>
</dbReference>